<feature type="domain" description="Autotransporter" evidence="4">
    <location>
        <begin position="447"/>
        <end position="715"/>
    </location>
</feature>
<protein>
    <submittedName>
        <fullName evidence="5">Autotransporter outer membrane beta-barrel domain-containing protein</fullName>
    </submittedName>
</protein>
<dbReference type="InterPro" id="IPR011050">
    <property type="entry name" value="Pectin_lyase_fold/virulence"/>
</dbReference>
<dbReference type="InterPro" id="IPR004899">
    <property type="entry name" value="Pertactin_central"/>
</dbReference>
<dbReference type="NCBIfam" id="TIGR04415">
    <property type="entry name" value="O_hepto_targRPT"/>
    <property type="match status" value="1"/>
</dbReference>
<reference evidence="5 6" key="1">
    <citation type="submission" date="2018-05" db="EMBL/GenBank/DDBJ databases">
        <title>Complete genome sequence of Pseudomonas kribbensis 46-2(T).</title>
        <authorList>
            <person name="Jeong H."/>
            <person name="Lee S.-G."/>
            <person name="Rha E."/>
            <person name="Kim H."/>
        </authorList>
    </citation>
    <scope>NUCLEOTIDE SEQUENCE [LARGE SCALE GENOMIC DNA]</scope>
    <source>
        <strain evidence="5 6">46-2</strain>
    </source>
</reference>
<dbReference type="EMBL" id="CP029608">
    <property type="protein sequence ID" value="AXI62411.1"/>
    <property type="molecule type" value="Genomic_DNA"/>
</dbReference>
<dbReference type="Pfam" id="PF03797">
    <property type="entry name" value="Autotransporter"/>
    <property type="match status" value="1"/>
</dbReference>
<dbReference type="InterPro" id="IPR036709">
    <property type="entry name" value="Autotransporte_beta_dom_sf"/>
</dbReference>
<dbReference type="SMART" id="SM00869">
    <property type="entry name" value="Autotransporter"/>
    <property type="match status" value="1"/>
</dbReference>
<keyword evidence="1 3" id="KW-0732">Signal</keyword>
<keyword evidence="6" id="KW-1185">Reference proteome</keyword>
<dbReference type="Gene3D" id="2.160.20.20">
    <property type="match status" value="1"/>
</dbReference>
<dbReference type="CDD" id="cd01343">
    <property type="entry name" value="PL1_Passenger_AT"/>
    <property type="match status" value="1"/>
</dbReference>
<dbReference type="PANTHER" id="PTHR35037">
    <property type="entry name" value="C-TERMINAL REGION OF AIDA-LIKE PROTEIN"/>
    <property type="match status" value="1"/>
</dbReference>
<dbReference type="SUPFAM" id="SSF51126">
    <property type="entry name" value="Pectin lyase-like"/>
    <property type="match status" value="1"/>
</dbReference>
<dbReference type="KEGG" id="pke:DLD99_18660"/>
<accession>A0A345RSZ5</accession>
<evidence type="ECO:0000256" key="3">
    <source>
        <dbReference type="SAM" id="SignalP"/>
    </source>
</evidence>
<dbReference type="InterPro" id="IPR003991">
    <property type="entry name" value="Pertactin_virulence_factor"/>
</dbReference>
<dbReference type="PRINTS" id="PR01484">
    <property type="entry name" value="PRTACTNFAMLY"/>
</dbReference>
<feature type="compositionally biased region" description="Pro residues" evidence="2">
    <location>
        <begin position="397"/>
        <end position="407"/>
    </location>
</feature>
<evidence type="ECO:0000313" key="5">
    <source>
        <dbReference type="EMBL" id="AXI62411.1"/>
    </source>
</evidence>
<evidence type="ECO:0000259" key="4">
    <source>
        <dbReference type="PROSITE" id="PS51208"/>
    </source>
</evidence>
<feature type="signal peptide" evidence="3">
    <location>
        <begin position="1"/>
        <end position="29"/>
    </location>
</feature>
<evidence type="ECO:0000256" key="1">
    <source>
        <dbReference type="ARBA" id="ARBA00022729"/>
    </source>
</evidence>
<dbReference type="InterPro" id="IPR006315">
    <property type="entry name" value="OM_autotransptr_brl_dom"/>
</dbReference>
<dbReference type="RefSeq" id="WP_114884177.1">
    <property type="nucleotide sequence ID" value="NZ_CP029608.1"/>
</dbReference>
<dbReference type="AlphaFoldDB" id="A0A345RSZ5"/>
<dbReference type="Gene3D" id="2.40.128.130">
    <property type="entry name" value="Autotransporter beta-domain"/>
    <property type="match status" value="1"/>
</dbReference>
<feature type="chain" id="PRO_5017080465" evidence="3">
    <location>
        <begin position="30"/>
        <end position="715"/>
    </location>
</feature>
<dbReference type="SUPFAM" id="SSF103515">
    <property type="entry name" value="Autotransporter"/>
    <property type="match status" value="1"/>
</dbReference>
<dbReference type="PANTHER" id="PTHR35037:SF7">
    <property type="entry name" value="AUTOTRANSPORTER"/>
    <property type="match status" value="1"/>
</dbReference>
<dbReference type="Proteomes" id="UP000253720">
    <property type="component" value="Chromosome"/>
</dbReference>
<evidence type="ECO:0000313" key="6">
    <source>
        <dbReference type="Proteomes" id="UP000253720"/>
    </source>
</evidence>
<gene>
    <name evidence="5" type="ORF">DLD99_18660</name>
</gene>
<dbReference type="GO" id="GO:0019867">
    <property type="term" value="C:outer membrane"/>
    <property type="evidence" value="ECO:0007669"/>
    <property type="project" value="InterPro"/>
</dbReference>
<dbReference type="InterPro" id="IPR012332">
    <property type="entry name" value="Autotransporter_pectin_lyase_C"/>
</dbReference>
<sequence length="715" mass="74922">MLALNVRFSRVSLSGALLVLSAAPMVVQAASCDGLPCLTSPQSNLLVDNGSTVLAGTGATLTDSIVSLGTLQLLDESVASGTTIKDSGWLEARDSAKLTDTLMENGTLVLIGSATALTTRVNDGFFEVTQNAAVSDTRLDGGQMYVYGDALAKNTRVANSLMTVYQNGHAQQTTVNAGGELAVNDTASVDDTRINQGGTMTSVAGTTVSNTTVNQGGLMVLGAAATASDTTLNDGALLRLKGDAALNGANRLDGRVEFADPAISGAFHTLTINGPLTGSGTFAMNTDLASLRGDLLKVQGPISDLHRLVVADSGNAPSGAQQALKMVEGNGGSGDFQLFGGTVDAGAYRYSLQKQGNDWYLGKPAISTPDESIQEPQVPPVDGQPETVVQPGVIQPPATPQPQPQPQPQSQILSKGANAAVANQAATAALLDAQNGSTRQHFSDLRSGKDQGGFWARGYGAEQKLDTRTSRAFQQQANGMEIGADTALPTASGTLYVGALFGQGQGRQDFGERSKGTIDSTTLGAYASYQDQSGLYVDGALKYSRLNNEIKITSNLGEPVKAHYDNHAVSAEAQIGKVIDLGRDWFVEPQVGVQVTRISGGRYTASNGLDVQQDALTSVQSRVGAQFGRELQLDKGLRIKPYVKAAWVTEHAGDSEVKVNGARLDSRLPGSRAELGGGLMLTAAQNHHVYVEGQYAKGRDIEQPWAVNVGYRYNW</sequence>
<feature type="region of interest" description="Disordered" evidence="2">
    <location>
        <begin position="361"/>
        <end position="415"/>
    </location>
</feature>
<dbReference type="PROSITE" id="PS51208">
    <property type="entry name" value="AUTOTRANSPORTER"/>
    <property type="match status" value="1"/>
</dbReference>
<proteinExistence type="predicted"/>
<dbReference type="InterPro" id="IPR051551">
    <property type="entry name" value="Autotransporter_adhesion"/>
</dbReference>
<dbReference type="InterPro" id="IPR005546">
    <property type="entry name" value="Autotransporte_beta"/>
</dbReference>
<dbReference type="NCBIfam" id="TIGR01414">
    <property type="entry name" value="autotrans_barl"/>
    <property type="match status" value="1"/>
</dbReference>
<name>A0A345RSZ5_9PSED</name>
<organism evidence="5 6">
    <name type="scientific">Pseudomonas kribbensis</name>
    <dbReference type="NCBI Taxonomy" id="1628086"/>
    <lineage>
        <taxon>Bacteria</taxon>
        <taxon>Pseudomonadati</taxon>
        <taxon>Pseudomonadota</taxon>
        <taxon>Gammaproteobacteria</taxon>
        <taxon>Pseudomonadales</taxon>
        <taxon>Pseudomonadaceae</taxon>
        <taxon>Pseudomonas</taxon>
    </lineage>
</organism>
<evidence type="ECO:0000256" key="2">
    <source>
        <dbReference type="SAM" id="MobiDB-lite"/>
    </source>
</evidence>
<dbReference type="InterPro" id="IPR030930">
    <property type="entry name" value="AIDA"/>
</dbReference>
<dbReference type="Pfam" id="PF03212">
    <property type="entry name" value="Pertactin"/>
    <property type="match status" value="1"/>
</dbReference>